<dbReference type="PROSITE" id="PS51462">
    <property type="entry name" value="NUDIX"/>
    <property type="match status" value="1"/>
</dbReference>
<dbReference type="Pfam" id="PF09297">
    <property type="entry name" value="Zn_ribbon_NUD"/>
    <property type="match status" value="1"/>
</dbReference>
<evidence type="ECO:0000256" key="6">
    <source>
        <dbReference type="ARBA" id="ARBA00022801"/>
    </source>
</evidence>
<dbReference type="PANTHER" id="PTHR42904">
    <property type="entry name" value="NUDIX HYDROLASE, NUDC SUBFAMILY"/>
    <property type="match status" value="1"/>
</dbReference>
<evidence type="ECO:0000256" key="7">
    <source>
        <dbReference type="ARBA" id="ARBA00022842"/>
    </source>
</evidence>
<dbReference type="RefSeq" id="WP_191249733.1">
    <property type="nucleotide sequence ID" value="NZ_BNCI01000001.1"/>
</dbReference>
<accession>A0A919AJS5</accession>
<reference evidence="11" key="2">
    <citation type="submission" date="2020-09" db="EMBL/GenBank/DDBJ databases">
        <authorList>
            <person name="Sun Q."/>
            <person name="Kim S."/>
        </authorList>
    </citation>
    <scope>NUCLEOTIDE SEQUENCE</scope>
    <source>
        <strain evidence="11">KCTC 42590</strain>
    </source>
</reference>
<dbReference type="SUPFAM" id="SSF55811">
    <property type="entry name" value="Nudix"/>
    <property type="match status" value="1"/>
</dbReference>
<evidence type="ECO:0000256" key="1">
    <source>
        <dbReference type="ARBA" id="ARBA00001946"/>
    </source>
</evidence>
<keyword evidence="8" id="KW-0520">NAD</keyword>
<dbReference type="CDD" id="cd03429">
    <property type="entry name" value="NUDIX_NADH_pyrophosphatase_Nudt13"/>
    <property type="match status" value="1"/>
</dbReference>
<dbReference type="Gene3D" id="3.90.79.10">
    <property type="entry name" value="Nucleoside Triphosphate Pyrophosphohydrolase"/>
    <property type="match status" value="1"/>
</dbReference>
<evidence type="ECO:0000256" key="5">
    <source>
        <dbReference type="ARBA" id="ARBA00022723"/>
    </source>
</evidence>
<sequence>MTLSAIQTVFSGNPLDRADTLRPEPTLLTDWANRDDARCMVFAGDRILTGPDVGEIIWLTASQMRFLPVALKIFLGLDGAAPRYAARLAGSAEDFDGMFDHNRFRDARSIATKRGMAEPELGIIAQAKSILDWHVSHRHCSKCGHESALVKGGYERECPDCGAQHFPRTDPVVIMLALSNDRALVGRGYQWPEGLYSALAGYVEPGETIEEAVARELMEETNIHSCNVRYICSQPWPWPSSLMIGCIADATTTEITRDETEIEDARWVTKQEAIKALQKGSGDETVDSDIFMPPPVAIAHTLIRHWVEHY</sequence>
<evidence type="ECO:0000256" key="4">
    <source>
        <dbReference type="ARBA" id="ARBA00012381"/>
    </source>
</evidence>
<dbReference type="NCBIfam" id="NF001299">
    <property type="entry name" value="PRK00241.1"/>
    <property type="match status" value="1"/>
</dbReference>
<evidence type="ECO:0000313" key="11">
    <source>
        <dbReference type="EMBL" id="GHF12005.1"/>
    </source>
</evidence>
<keyword evidence="12" id="KW-1185">Reference proteome</keyword>
<dbReference type="EC" id="3.6.1.22" evidence="4"/>
<evidence type="ECO:0000313" key="12">
    <source>
        <dbReference type="Proteomes" id="UP000630923"/>
    </source>
</evidence>
<name>A0A919AJS5_9PROT</name>
<evidence type="ECO:0000256" key="2">
    <source>
        <dbReference type="ARBA" id="ARBA00001947"/>
    </source>
</evidence>
<dbReference type="InterPro" id="IPR050241">
    <property type="entry name" value="NAD-cap_RNA_hydrolase_NudC"/>
</dbReference>
<keyword evidence="7" id="KW-0460">Magnesium</keyword>
<comment type="caution">
    <text evidence="11">The sequence shown here is derived from an EMBL/GenBank/DDBJ whole genome shotgun (WGS) entry which is preliminary data.</text>
</comment>
<dbReference type="Pfam" id="PF09296">
    <property type="entry name" value="NUDIX-like"/>
    <property type="match status" value="1"/>
</dbReference>
<dbReference type="PROSITE" id="PS00893">
    <property type="entry name" value="NUDIX_BOX"/>
    <property type="match status" value="1"/>
</dbReference>
<dbReference type="Proteomes" id="UP000630923">
    <property type="component" value="Unassembled WGS sequence"/>
</dbReference>
<keyword evidence="5" id="KW-0479">Metal-binding</keyword>
<dbReference type="GO" id="GO:0046872">
    <property type="term" value="F:metal ion binding"/>
    <property type="evidence" value="ECO:0007669"/>
    <property type="project" value="UniProtKB-KW"/>
</dbReference>
<dbReference type="Pfam" id="PF00293">
    <property type="entry name" value="NUDIX"/>
    <property type="match status" value="1"/>
</dbReference>
<comment type="catalytic activity">
    <reaction evidence="9">
        <text>a 5'-end NAD(+)-phospho-ribonucleoside in mRNA + H2O = a 5'-end phospho-adenosine-phospho-ribonucleoside in mRNA + beta-nicotinamide D-ribonucleotide + 2 H(+)</text>
        <dbReference type="Rhea" id="RHEA:60876"/>
        <dbReference type="Rhea" id="RHEA-COMP:15698"/>
        <dbReference type="Rhea" id="RHEA-COMP:15719"/>
        <dbReference type="ChEBI" id="CHEBI:14649"/>
        <dbReference type="ChEBI" id="CHEBI:15377"/>
        <dbReference type="ChEBI" id="CHEBI:15378"/>
        <dbReference type="ChEBI" id="CHEBI:144029"/>
        <dbReference type="ChEBI" id="CHEBI:144051"/>
    </reaction>
    <physiologicalReaction direction="left-to-right" evidence="9">
        <dbReference type="Rhea" id="RHEA:60877"/>
    </physiologicalReaction>
</comment>
<dbReference type="AlphaFoldDB" id="A0A919AJS5"/>
<dbReference type="InterPro" id="IPR000086">
    <property type="entry name" value="NUDIX_hydrolase_dom"/>
</dbReference>
<dbReference type="InterPro" id="IPR015797">
    <property type="entry name" value="NUDIX_hydrolase-like_dom_sf"/>
</dbReference>
<protein>
    <recommendedName>
        <fullName evidence="4">NAD(+) diphosphatase</fullName>
        <ecNumber evidence="4">3.6.1.22</ecNumber>
    </recommendedName>
</protein>
<feature type="domain" description="Nudix hydrolase" evidence="10">
    <location>
        <begin position="167"/>
        <end position="290"/>
    </location>
</feature>
<dbReference type="PANTHER" id="PTHR42904:SF6">
    <property type="entry name" value="NAD-CAPPED RNA HYDROLASE NUDT12"/>
    <property type="match status" value="1"/>
</dbReference>
<organism evidence="11 12">
    <name type="scientific">Kordiimonas sediminis</name>
    <dbReference type="NCBI Taxonomy" id="1735581"/>
    <lineage>
        <taxon>Bacteria</taxon>
        <taxon>Pseudomonadati</taxon>
        <taxon>Pseudomonadota</taxon>
        <taxon>Alphaproteobacteria</taxon>
        <taxon>Kordiimonadales</taxon>
        <taxon>Kordiimonadaceae</taxon>
        <taxon>Kordiimonas</taxon>
    </lineage>
</organism>
<dbReference type="InterPro" id="IPR015375">
    <property type="entry name" value="NADH_PPase-like_N"/>
</dbReference>
<reference evidence="11" key="1">
    <citation type="journal article" date="2014" name="Int. J. Syst. Evol. Microbiol.">
        <title>Complete genome sequence of Corynebacterium casei LMG S-19264T (=DSM 44701T), isolated from a smear-ripened cheese.</title>
        <authorList>
            <consortium name="US DOE Joint Genome Institute (JGI-PGF)"/>
            <person name="Walter F."/>
            <person name="Albersmeier A."/>
            <person name="Kalinowski J."/>
            <person name="Ruckert C."/>
        </authorList>
    </citation>
    <scope>NUCLEOTIDE SEQUENCE</scope>
    <source>
        <strain evidence="11">KCTC 42590</strain>
    </source>
</reference>
<gene>
    <name evidence="11" type="ORF">GCM10017044_02350</name>
</gene>
<evidence type="ECO:0000259" key="10">
    <source>
        <dbReference type="PROSITE" id="PS51462"/>
    </source>
</evidence>
<comment type="cofactor">
    <cofactor evidence="2">
        <name>Zn(2+)</name>
        <dbReference type="ChEBI" id="CHEBI:29105"/>
    </cofactor>
</comment>
<dbReference type="Gene3D" id="3.90.79.20">
    <property type="match status" value="1"/>
</dbReference>
<proteinExistence type="inferred from homology"/>
<dbReference type="InterPro" id="IPR015376">
    <property type="entry name" value="Znr_NADH_PPase"/>
</dbReference>
<dbReference type="GO" id="GO:0006742">
    <property type="term" value="P:NADP+ catabolic process"/>
    <property type="evidence" value="ECO:0007669"/>
    <property type="project" value="TreeGrafter"/>
</dbReference>
<dbReference type="InterPro" id="IPR020084">
    <property type="entry name" value="NUDIX_hydrolase_CS"/>
</dbReference>
<keyword evidence="6" id="KW-0378">Hydrolase</keyword>
<evidence type="ECO:0000256" key="8">
    <source>
        <dbReference type="ARBA" id="ARBA00023027"/>
    </source>
</evidence>
<dbReference type="GO" id="GO:0019677">
    <property type="term" value="P:NAD+ catabolic process"/>
    <property type="evidence" value="ECO:0007669"/>
    <property type="project" value="TreeGrafter"/>
</dbReference>
<dbReference type="GO" id="GO:0005829">
    <property type="term" value="C:cytosol"/>
    <property type="evidence" value="ECO:0007669"/>
    <property type="project" value="TreeGrafter"/>
</dbReference>
<evidence type="ECO:0000256" key="9">
    <source>
        <dbReference type="ARBA" id="ARBA00023679"/>
    </source>
</evidence>
<dbReference type="InterPro" id="IPR049734">
    <property type="entry name" value="NudC-like_C"/>
</dbReference>
<dbReference type="EMBL" id="BNCI01000001">
    <property type="protein sequence ID" value="GHF12005.1"/>
    <property type="molecule type" value="Genomic_DNA"/>
</dbReference>
<comment type="cofactor">
    <cofactor evidence="1">
        <name>Mg(2+)</name>
        <dbReference type="ChEBI" id="CHEBI:18420"/>
    </cofactor>
</comment>
<evidence type="ECO:0000256" key="3">
    <source>
        <dbReference type="ARBA" id="ARBA00009595"/>
    </source>
</evidence>
<comment type="similarity">
    <text evidence="3">Belongs to the Nudix hydrolase family. NudC subfamily.</text>
</comment>
<dbReference type="GO" id="GO:0035529">
    <property type="term" value="F:NADH pyrophosphatase activity"/>
    <property type="evidence" value="ECO:0007669"/>
    <property type="project" value="TreeGrafter"/>
</dbReference>